<evidence type="ECO:0000259" key="10">
    <source>
        <dbReference type="Pfam" id="PF17404"/>
    </source>
</evidence>
<feature type="domain" description="Nrap protein" evidence="9">
    <location>
        <begin position="309"/>
        <end position="441"/>
    </location>
</feature>
<name>A0A813VGZ1_ADIRI</name>
<evidence type="ECO:0000256" key="3">
    <source>
        <dbReference type="ARBA" id="ARBA00016437"/>
    </source>
</evidence>
<feature type="domain" description="Nrap protein" evidence="13">
    <location>
        <begin position="987"/>
        <end position="1079"/>
    </location>
</feature>
<dbReference type="OrthoDB" id="10251401at2759"/>
<dbReference type="GO" id="GO:0032545">
    <property type="term" value="C:CURI complex"/>
    <property type="evidence" value="ECO:0007669"/>
    <property type="project" value="TreeGrafter"/>
</dbReference>
<dbReference type="GO" id="GO:0032040">
    <property type="term" value="C:small-subunit processome"/>
    <property type="evidence" value="ECO:0007669"/>
    <property type="project" value="TreeGrafter"/>
</dbReference>
<comment type="function">
    <text evidence="6">Part of the small subunit (SSU) processome, first precursor of the small eukaryotic ribosomal subunit. During the assembly of the SSU processome in the nucleolus, many ribosome biogenesis factors, an RNA chaperone and ribosomal proteins associate with the nascent pre-rRNA and work in concert to generate RNA folding, modifications, rearrangements and cleavage as well as targeted degradation of pre-ribosomal RNA by the RNA exosome.</text>
</comment>
<dbReference type="EMBL" id="CAJNOJ010000020">
    <property type="protein sequence ID" value="CAF0840101.1"/>
    <property type="molecule type" value="Genomic_DNA"/>
</dbReference>
<evidence type="ECO:0000256" key="7">
    <source>
        <dbReference type="RuleBase" id="RU364032"/>
    </source>
</evidence>
<evidence type="ECO:0000259" key="12">
    <source>
        <dbReference type="Pfam" id="PF17406"/>
    </source>
</evidence>
<dbReference type="AlphaFoldDB" id="A0A813VGZ1"/>
<dbReference type="Gene3D" id="3.30.70.3030">
    <property type="match status" value="1"/>
</dbReference>
<evidence type="ECO:0000259" key="9">
    <source>
        <dbReference type="Pfam" id="PF17403"/>
    </source>
</evidence>
<evidence type="ECO:0000256" key="6">
    <source>
        <dbReference type="ARBA" id="ARBA00035000"/>
    </source>
</evidence>
<evidence type="ECO:0000256" key="4">
    <source>
        <dbReference type="ARBA" id="ARBA00022884"/>
    </source>
</evidence>
<dbReference type="Gene3D" id="1.10.1410.10">
    <property type="match status" value="1"/>
</dbReference>
<dbReference type="GO" id="GO:0034456">
    <property type="term" value="C:UTP-C complex"/>
    <property type="evidence" value="ECO:0007669"/>
    <property type="project" value="TreeGrafter"/>
</dbReference>
<feature type="domain" description="Nrap protein" evidence="12">
    <location>
        <begin position="841"/>
        <end position="985"/>
    </location>
</feature>
<evidence type="ECO:0000259" key="11">
    <source>
        <dbReference type="Pfam" id="PF17405"/>
    </source>
</evidence>
<protein>
    <recommendedName>
        <fullName evidence="3 7">Nucleolar protein 6</fullName>
    </recommendedName>
</protein>
<dbReference type="Pfam" id="PF17403">
    <property type="entry name" value="Nrap_D2"/>
    <property type="match status" value="1"/>
</dbReference>
<feature type="domain" description="Nrap protein" evidence="10">
    <location>
        <begin position="447"/>
        <end position="601"/>
    </location>
</feature>
<dbReference type="PANTHER" id="PTHR17972:SF0">
    <property type="entry name" value="NUCLEOLAR PROTEIN 6"/>
    <property type="match status" value="1"/>
</dbReference>
<comment type="subcellular location">
    <subcellularLocation>
        <location evidence="1 7">Nucleus</location>
        <location evidence="1 7">Nucleolus</location>
    </subcellularLocation>
</comment>
<dbReference type="Pfam" id="PF17404">
    <property type="entry name" value="Nrap_D3"/>
    <property type="match status" value="1"/>
</dbReference>
<dbReference type="GO" id="GO:0006364">
    <property type="term" value="P:rRNA processing"/>
    <property type="evidence" value="ECO:0007669"/>
    <property type="project" value="TreeGrafter"/>
</dbReference>
<dbReference type="InterPro" id="IPR035369">
    <property type="entry name" value="Nrap_D4"/>
</dbReference>
<comment type="similarity">
    <text evidence="2 7">Belongs to the NRAP family.</text>
</comment>
<reference evidence="14" key="1">
    <citation type="submission" date="2021-02" db="EMBL/GenBank/DDBJ databases">
        <authorList>
            <person name="Nowell W R."/>
        </authorList>
    </citation>
    <scope>NUCLEOTIDE SEQUENCE</scope>
</reference>
<dbReference type="InterPro" id="IPR035367">
    <property type="entry name" value="Nrap_D2"/>
</dbReference>
<evidence type="ECO:0000256" key="5">
    <source>
        <dbReference type="ARBA" id="ARBA00023242"/>
    </source>
</evidence>
<evidence type="ECO:0000256" key="2">
    <source>
        <dbReference type="ARBA" id="ARBA00006674"/>
    </source>
</evidence>
<sequence length="1114" mass="128995">MENSFTIGSFKTHSFILNDKMEVLKRKSNGVSFTNGHGQKKKKKVEYAEEQDVETAYFESEITFHSTVTKMKVSALLNEVTLKESQRHEINQFIDEVSNELKSIPQGKVREFSKMSEWLDKFNIKIPLSYAKMEKSFQFFPPTVIESIGSYTYDGFIVKSSNKLSTIIDLLVEIPRICIHKRDYLNNEYIGKRAIYLCYLAKKLKHSLEFAHLNDTTNNHAVLLVKPKESSTFAIRIILAPEQNSFKEKRFLPTSSNLRWNWFAGDGKEENEPFYPTPNYNSSILFDCRCRETSEYLKKIFSSSKELCNGLKLFKIWLEQRQLSHDFGSFEGGMSAFLLAYLLQTNKLTRQMNSYQVFRIVLVALMENNFLPIDNRSLSNEKPAENIFNNDDCVLTDQSGLLNVFHTLTRANYKRLQYEARISLNSFNDPVIDHFQTLFMTSMKPIYSMDATIQISSIDQYDKLLEGKSTKNQLLMDNLNNKHFLLCQQVLHLLENGLKERISLLCPLPSLVKTWPINEPVPARTSITFGVIFSDQYDLSVLKGPENETKEAATFRKLWTERSELRRFPDGSILESVVWNVETAKDKRLIWMDATRYLLEIQAGISPTHIEFVYNDQLPSSLLSIPARLFPSYGTGDEQHIYLCREFVELSKQIRTLNNELPLKINNIVGVDETFRYTNVFPPLPSVFLTDLHKIRSIEHTTQALIPRSTSRYAPPFSPSLAILCQLEKTSSNDRDFETLERIKHSKILYYIQLAKLLQQQFHLTCRATTDCVYIEKNHYIYRLVISYHKEIYLIESAAGKKDGLARTIKKTDLSKKLRFDTEYLPKIHAAIYGVSQQFAHYQLVSRLFKRWLSSQLLLHHFESINADLICCYVFLHSAPFEPPKSMLTGFSRVLRLLRDFDWINEPLIINFNHELTKDQVFQMQAQFKTERSSLPALCIMPSVAFHESTKPSVPVMKRVIQLAKEALNHLETNNSESIKFLFRPSLTSYDVIIMLDPLQCPRAYQAIDHVSTEVTYTTRTKGSDVNNQQNKLLSVVDYDPAQLFVTELRAAYNEQAEFFHDEFGGLMVCVLWKPSKTTSNGHPNIDYVQIIDQWKSLGTGIIKEIRTFPERWC</sequence>
<dbReference type="Pfam" id="PF03813">
    <property type="entry name" value="Nrap"/>
    <property type="match status" value="1"/>
</dbReference>
<dbReference type="Pfam" id="PF17405">
    <property type="entry name" value="Nrap_D4"/>
    <property type="match status" value="1"/>
</dbReference>
<evidence type="ECO:0000313" key="14">
    <source>
        <dbReference type="EMBL" id="CAF0840101.1"/>
    </source>
</evidence>
<organism evidence="14 15">
    <name type="scientific">Adineta ricciae</name>
    <name type="common">Rotifer</name>
    <dbReference type="NCBI Taxonomy" id="249248"/>
    <lineage>
        <taxon>Eukaryota</taxon>
        <taxon>Metazoa</taxon>
        <taxon>Spiralia</taxon>
        <taxon>Gnathifera</taxon>
        <taxon>Rotifera</taxon>
        <taxon>Eurotatoria</taxon>
        <taxon>Bdelloidea</taxon>
        <taxon>Adinetida</taxon>
        <taxon>Adinetidae</taxon>
        <taxon>Adineta</taxon>
    </lineage>
</organism>
<evidence type="ECO:0000256" key="1">
    <source>
        <dbReference type="ARBA" id="ARBA00004604"/>
    </source>
</evidence>
<accession>A0A813VGZ1</accession>
<proteinExistence type="inferred from homology"/>
<feature type="domain" description="Nrap protein" evidence="11">
    <location>
        <begin position="639"/>
        <end position="836"/>
    </location>
</feature>
<evidence type="ECO:0000313" key="15">
    <source>
        <dbReference type="Proteomes" id="UP000663852"/>
    </source>
</evidence>
<gene>
    <name evidence="14" type="ORF">EDS130_LOCUS6789</name>
</gene>
<dbReference type="GO" id="GO:0006409">
    <property type="term" value="P:tRNA export from nucleus"/>
    <property type="evidence" value="ECO:0007669"/>
    <property type="project" value="TreeGrafter"/>
</dbReference>
<dbReference type="InterPro" id="IPR035370">
    <property type="entry name" value="Nrap_D5"/>
</dbReference>
<keyword evidence="5 7" id="KW-0539">Nucleus</keyword>
<feature type="domain" description="Nrap protein" evidence="8">
    <location>
        <begin position="168"/>
        <end position="302"/>
    </location>
</feature>
<evidence type="ECO:0000259" key="8">
    <source>
        <dbReference type="Pfam" id="PF03813"/>
    </source>
</evidence>
<dbReference type="GO" id="GO:0003723">
    <property type="term" value="F:RNA binding"/>
    <property type="evidence" value="ECO:0007669"/>
    <property type="project" value="UniProtKB-KW"/>
</dbReference>
<dbReference type="Pfam" id="PF17407">
    <property type="entry name" value="Nrap_D6"/>
    <property type="match status" value="1"/>
</dbReference>
<evidence type="ECO:0000259" key="13">
    <source>
        <dbReference type="Pfam" id="PF17407"/>
    </source>
</evidence>
<comment type="caution">
    <text evidence="14">The sequence shown here is derived from an EMBL/GenBank/DDBJ whole genome shotgun (WGS) entry which is preliminary data.</text>
</comment>
<dbReference type="InterPro" id="IPR035368">
    <property type="entry name" value="Nrap_D3"/>
</dbReference>
<dbReference type="InterPro" id="IPR035371">
    <property type="entry name" value="Nrap_D6"/>
</dbReference>
<dbReference type="PANTHER" id="PTHR17972">
    <property type="entry name" value="NUCLEOLAR RNA-ASSOCIATED PROTEIN"/>
    <property type="match status" value="1"/>
</dbReference>
<dbReference type="InterPro" id="IPR035082">
    <property type="entry name" value="Nrap_D1"/>
</dbReference>
<dbReference type="Pfam" id="PF17406">
    <property type="entry name" value="Nrap_D5"/>
    <property type="match status" value="1"/>
</dbReference>
<dbReference type="Proteomes" id="UP000663852">
    <property type="component" value="Unassembled WGS sequence"/>
</dbReference>
<dbReference type="InterPro" id="IPR005554">
    <property type="entry name" value="NOL6/Upt22"/>
</dbReference>
<keyword evidence="4 7" id="KW-0694">RNA-binding</keyword>